<dbReference type="EMBL" id="CM000137">
    <property type="protein sequence ID" value="EAY82096.1"/>
    <property type="molecule type" value="Genomic_DNA"/>
</dbReference>
<gene>
    <name evidence="1" type="ORF">OsI_37296</name>
</gene>
<dbReference type="Proteomes" id="UP000007015">
    <property type="component" value="Chromosome 12"/>
</dbReference>
<keyword evidence="2" id="KW-1185">Reference proteome</keyword>
<name>A2ZHL2_ORYSI</name>
<sequence length="114" mass="12880">MMTGCSKGSHELKRCCKATPSEEKEAKRMKETQTMVPEEQVEHLLSFVTMEPIPLPVVSADSDGNPNSLRNRMDRLLIRAINRVNTNSQVIRQMQANAREDLRTKGYVHALVAD</sequence>
<protein>
    <submittedName>
        <fullName evidence="1">Uncharacterized protein</fullName>
    </submittedName>
</protein>
<evidence type="ECO:0000313" key="2">
    <source>
        <dbReference type="Proteomes" id="UP000007015"/>
    </source>
</evidence>
<dbReference type="HOGENOM" id="CLU_170653_0_0_1"/>
<dbReference type="Gramene" id="BGIOSGA036914-TA">
    <property type="protein sequence ID" value="BGIOSGA036914-PA"/>
    <property type="gene ID" value="BGIOSGA036914"/>
</dbReference>
<organism evidence="1 2">
    <name type="scientific">Oryza sativa subsp. indica</name>
    <name type="common">Rice</name>
    <dbReference type="NCBI Taxonomy" id="39946"/>
    <lineage>
        <taxon>Eukaryota</taxon>
        <taxon>Viridiplantae</taxon>
        <taxon>Streptophyta</taxon>
        <taxon>Embryophyta</taxon>
        <taxon>Tracheophyta</taxon>
        <taxon>Spermatophyta</taxon>
        <taxon>Magnoliopsida</taxon>
        <taxon>Liliopsida</taxon>
        <taxon>Poales</taxon>
        <taxon>Poaceae</taxon>
        <taxon>BOP clade</taxon>
        <taxon>Oryzoideae</taxon>
        <taxon>Oryzeae</taxon>
        <taxon>Oryzinae</taxon>
        <taxon>Oryza</taxon>
        <taxon>Oryza sativa</taxon>
    </lineage>
</organism>
<evidence type="ECO:0000313" key="1">
    <source>
        <dbReference type="EMBL" id="EAY82096.1"/>
    </source>
</evidence>
<accession>A2ZHL2</accession>
<reference evidence="1 2" key="1">
    <citation type="journal article" date="2005" name="PLoS Biol.">
        <title>The genomes of Oryza sativa: a history of duplications.</title>
        <authorList>
            <person name="Yu J."/>
            <person name="Wang J."/>
            <person name="Lin W."/>
            <person name="Li S."/>
            <person name="Li H."/>
            <person name="Zhou J."/>
            <person name="Ni P."/>
            <person name="Dong W."/>
            <person name="Hu S."/>
            <person name="Zeng C."/>
            <person name="Zhang J."/>
            <person name="Zhang Y."/>
            <person name="Li R."/>
            <person name="Xu Z."/>
            <person name="Li S."/>
            <person name="Li X."/>
            <person name="Zheng H."/>
            <person name="Cong L."/>
            <person name="Lin L."/>
            <person name="Yin J."/>
            <person name="Geng J."/>
            <person name="Li G."/>
            <person name="Shi J."/>
            <person name="Liu J."/>
            <person name="Lv H."/>
            <person name="Li J."/>
            <person name="Wang J."/>
            <person name="Deng Y."/>
            <person name="Ran L."/>
            <person name="Shi X."/>
            <person name="Wang X."/>
            <person name="Wu Q."/>
            <person name="Li C."/>
            <person name="Ren X."/>
            <person name="Wang J."/>
            <person name="Wang X."/>
            <person name="Li D."/>
            <person name="Liu D."/>
            <person name="Zhang X."/>
            <person name="Ji Z."/>
            <person name="Zhao W."/>
            <person name="Sun Y."/>
            <person name="Zhang Z."/>
            <person name="Bao J."/>
            <person name="Han Y."/>
            <person name="Dong L."/>
            <person name="Ji J."/>
            <person name="Chen P."/>
            <person name="Wu S."/>
            <person name="Liu J."/>
            <person name="Xiao Y."/>
            <person name="Bu D."/>
            <person name="Tan J."/>
            <person name="Yang L."/>
            <person name="Ye C."/>
            <person name="Zhang J."/>
            <person name="Xu J."/>
            <person name="Zhou Y."/>
            <person name="Yu Y."/>
            <person name="Zhang B."/>
            <person name="Zhuang S."/>
            <person name="Wei H."/>
            <person name="Liu B."/>
            <person name="Lei M."/>
            <person name="Yu H."/>
            <person name="Li Y."/>
            <person name="Xu H."/>
            <person name="Wei S."/>
            <person name="He X."/>
            <person name="Fang L."/>
            <person name="Zhang Z."/>
            <person name="Zhang Y."/>
            <person name="Huang X."/>
            <person name="Su Z."/>
            <person name="Tong W."/>
            <person name="Li J."/>
            <person name="Tong Z."/>
            <person name="Li S."/>
            <person name="Ye J."/>
            <person name="Wang L."/>
            <person name="Fang L."/>
            <person name="Lei T."/>
            <person name="Chen C."/>
            <person name="Chen H."/>
            <person name="Xu Z."/>
            <person name="Li H."/>
            <person name="Huang H."/>
            <person name="Zhang F."/>
            <person name="Xu H."/>
            <person name="Li N."/>
            <person name="Zhao C."/>
            <person name="Li S."/>
            <person name="Dong L."/>
            <person name="Huang Y."/>
            <person name="Li L."/>
            <person name="Xi Y."/>
            <person name="Qi Q."/>
            <person name="Li W."/>
            <person name="Zhang B."/>
            <person name="Hu W."/>
            <person name="Zhang Y."/>
            <person name="Tian X."/>
            <person name="Jiao Y."/>
            <person name="Liang X."/>
            <person name="Jin J."/>
            <person name="Gao L."/>
            <person name="Zheng W."/>
            <person name="Hao B."/>
            <person name="Liu S."/>
            <person name="Wang W."/>
            <person name="Yuan L."/>
            <person name="Cao M."/>
            <person name="McDermott J."/>
            <person name="Samudrala R."/>
            <person name="Wang J."/>
            <person name="Wong G.K."/>
            <person name="Yang H."/>
        </authorList>
    </citation>
    <scope>NUCLEOTIDE SEQUENCE [LARGE SCALE GENOMIC DNA]</scope>
    <source>
        <strain evidence="2">cv. 93-11</strain>
    </source>
</reference>
<dbReference type="OMA" id="VERWVTK"/>
<proteinExistence type="predicted"/>
<dbReference type="AlphaFoldDB" id="A2ZHL2"/>